<evidence type="ECO:0000256" key="6">
    <source>
        <dbReference type="ARBA" id="ARBA00022989"/>
    </source>
</evidence>
<dbReference type="InterPro" id="IPR013685">
    <property type="entry name" value="POTRA_FtsQ_type"/>
</dbReference>
<evidence type="ECO:0000313" key="12">
    <source>
        <dbReference type="EMBL" id="MBT9291387.1"/>
    </source>
</evidence>
<keyword evidence="13" id="KW-1185">Reference proteome</keyword>
<evidence type="ECO:0000256" key="2">
    <source>
        <dbReference type="ARBA" id="ARBA00022475"/>
    </source>
</evidence>
<dbReference type="PANTHER" id="PTHR35851">
    <property type="entry name" value="CELL DIVISION PROTEIN FTSQ"/>
    <property type="match status" value="1"/>
</dbReference>
<dbReference type="HAMAP" id="MF_00911">
    <property type="entry name" value="FtsQ_subfam"/>
    <property type="match status" value="1"/>
</dbReference>
<accession>A0A947DA77</accession>
<comment type="subcellular location">
    <subcellularLocation>
        <location evidence="9">Cell inner membrane</location>
        <topology evidence="9">Single-pass type II membrane protein</topology>
    </subcellularLocation>
    <subcellularLocation>
        <location evidence="1">Membrane</location>
    </subcellularLocation>
    <text evidence="9">Localizes to the division septum.</text>
</comment>
<comment type="caution">
    <text evidence="12">The sequence shown here is derived from an EMBL/GenBank/DDBJ whole genome shotgun (WGS) entry which is preliminary data.</text>
</comment>
<sequence length="307" mass="33259">MRSLTGQGRADRAATSEGAAATASSFRRSRAGRLVRRVSGTVGRIAESLDRRNGTVLALAFLGGWIGYGMALGGQYKLVADELTSAAGFGVQQIEIRGLAESDSTEIVDRIDLTPTSSLLFMNAEKARARIAEIPWLADVSVKKIYPNKVVVSLRERRPYALWQDDGRIRVVDKTGAVMAETLEPRHANLPLVVGIGANLRAEEATRLIESAPSIRAKIRAAVLVAERRWNLVTVDGVEIRLPEDAPAGALAQVARLDETKKLLDRDITAIDLRSPDRLYVKLSDAAATARREALKLRSAKKKGAAT</sequence>
<feature type="compositionally biased region" description="Low complexity" evidence="10">
    <location>
        <begin position="15"/>
        <end position="24"/>
    </location>
</feature>
<evidence type="ECO:0000313" key="13">
    <source>
        <dbReference type="Proteomes" id="UP000766595"/>
    </source>
</evidence>
<proteinExistence type="inferred from homology"/>
<evidence type="ECO:0000256" key="5">
    <source>
        <dbReference type="ARBA" id="ARBA00022692"/>
    </source>
</evidence>
<keyword evidence="2 9" id="KW-1003">Cell membrane</keyword>
<evidence type="ECO:0000256" key="1">
    <source>
        <dbReference type="ARBA" id="ARBA00004370"/>
    </source>
</evidence>
<keyword evidence="3 9" id="KW-0997">Cell inner membrane</keyword>
<gene>
    <name evidence="9" type="primary">ftsQ</name>
    <name evidence="12" type="ORF">KL771_18110</name>
</gene>
<dbReference type="GO" id="GO:0005886">
    <property type="term" value="C:plasma membrane"/>
    <property type="evidence" value="ECO:0007669"/>
    <property type="project" value="UniProtKB-SubCell"/>
</dbReference>
<evidence type="ECO:0000256" key="7">
    <source>
        <dbReference type="ARBA" id="ARBA00023136"/>
    </source>
</evidence>
<feature type="region of interest" description="Disordered" evidence="10">
    <location>
        <begin position="1"/>
        <end position="24"/>
    </location>
</feature>
<comment type="function">
    <text evidence="9">Essential cell division protein.</text>
</comment>
<evidence type="ECO:0000259" key="11">
    <source>
        <dbReference type="PROSITE" id="PS51779"/>
    </source>
</evidence>
<name>A0A947DA77_9HYPH</name>
<dbReference type="Pfam" id="PF03799">
    <property type="entry name" value="FtsQ_DivIB_C"/>
    <property type="match status" value="1"/>
</dbReference>
<dbReference type="InterPro" id="IPR005548">
    <property type="entry name" value="Cell_div_FtsQ/DivIB_C"/>
</dbReference>
<dbReference type="PROSITE" id="PS51779">
    <property type="entry name" value="POTRA"/>
    <property type="match status" value="1"/>
</dbReference>
<dbReference type="GO" id="GO:0090529">
    <property type="term" value="P:cell septum assembly"/>
    <property type="evidence" value="ECO:0007669"/>
    <property type="project" value="InterPro"/>
</dbReference>
<keyword evidence="8 9" id="KW-0131">Cell cycle</keyword>
<keyword evidence="4 9" id="KW-0132">Cell division</keyword>
<dbReference type="GO" id="GO:0043093">
    <property type="term" value="P:FtsZ-dependent cytokinesis"/>
    <property type="evidence" value="ECO:0007669"/>
    <property type="project" value="UniProtKB-UniRule"/>
</dbReference>
<evidence type="ECO:0000256" key="4">
    <source>
        <dbReference type="ARBA" id="ARBA00022618"/>
    </source>
</evidence>
<dbReference type="AlphaFoldDB" id="A0A947DA77"/>
<dbReference type="InterPro" id="IPR034746">
    <property type="entry name" value="POTRA"/>
</dbReference>
<dbReference type="Gene3D" id="3.10.20.310">
    <property type="entry name" value="membrane protein fhac"/>
    <property type="match status" value="1"/>
</dbReference>
<evidence type="ECO:0000256" key="10">
    <source>
        <dbReference type="SAM" id="MobiDB-lite"/>
    </source>
</evidence>
<dbReference type="InterPro" id="IPR045335">
    <property type="entry name" value="FtsQ_C_sf"/>
</dbReference>
<keyword evidence="6 9" id="KW-1133">Transmembrane helix</keyword>
<protein>
    <recommendedName>
        <fullName evidence="9">Cell division protein FtsQ</fullName>
    </recommendedName>
</protein>
<comment type="similarity">
    <text evidence="9">Belongs to the FtsQ/DivIB family. FtsQ subfamily.</text>
</comment>
<dbReference type="InterPro" id="IPR026579">
    <property type="entry name" value="FtsQ"/>
</dbReference>
<dbReference type="PANTHER" id="PTHR35851:SF1">
    <property type="entry name" value="CELL DIVISION PROTEIN FTSQ"/>
    <property type="match status" value="1"/>
</dbReference>
<evidence type="ECO:0000256" key="9">
    <source>
        <dbReference type="HAMAP-Rule" id="MF_00911"/>
    </source>
</evidence>
<keyword evidence="7 9" id="KW-0472">Membrane</keyword>
<feature type="domain" description="POTRA" evidence="11">
    <location>
        <begin position="89"/>
        <end position="157"/>
    </location>
</feature>
<dbReference type="GO" id="GO:0032153">
    <property type="term" value="C:cell division site"/>
    <property type="evidence" value="ECO:0007669"/>
    <property type="project" value="UniProtKB-UniRule"/>
</dbReference>
<evidence type="ECO:0000256" key="8">
    <source>
        <dbReference type="ARBA" id="ARBA00023306"/>
    </source>
</evidence>
<evidence type="ECO:0000256" key="3">
    <source>
        <dbReference type="ARBA" id="ARBA00022519"/>
    </source>
</evidence>
<dbReference type="Gene3D" id="3.40.50.11690">
    <property type="entry name" value="Cell division protein FtsQ/DivIB"/>
    <property type="match status" value="1"/>
</dbReference>
<dbReference type="Pfam" id="PF08478">
    <property type="entry name" value="POTRA_1"/>
    <property type="match status" value="1"/>
</dbReference>
<dbReference type="EMBL" id="JAHHZF010000009">
    <property type="protein sequence ID" value="MBT9291387.1"/>
    <property type="molecule type" value="Genomic_DNA"/>
</dbReference>
<organism evidence="12 13">
    <name type="scientific">Prosthecodimorpha staleyi</name>
    <dbReference type="NCBI Taxonomy" id="2840188"/>
    <lineage>
        <taxon>Bacteria</taxon>
        <taxon>Pseudomonadati</taxon>
        <taxon>Pseudomonadota</taxon>
        <taxon>Alphaproteobacteria</taxon>
        <taxon>Hyphomicrobiales</taxon>
        <taxon>Ancalomicrobiaceae</taxon>
        <taxon>Prosthecodimorpha</taxon>
    </lineage>
</organism>
<keyword evidence="5 9" id="KW-0812">Transmembrane</keyword>
<reference evidence="12 13" key="1">
    <citation type="submission" date="2021-06" db="EMBL/GenBank/DDBJ databases">
        <authorList>
            <person name="Grouzdev D.S."/>
            <person name="Koziaeva V."/>
        </authorList>
    </citation>
    <scope>NUCLEOTIDE SEQUENCE [LARGE SCALE GENOMIC DNA]</scope>
    <source>
        <strain evidence="12 13">22</strain>
    </source>
</reference>
<dbReference type="Proteomes" id="UP000766595">
    <property type="component" value="Unassembled WGS sequence"/>
</dbReference>